<keyword evidence="1" id="KW-0472">Membrane</keyword>
<keyword evidence="1" id="KW-1133">Transmembrane helix</keyword>
<keyword evidence="1" id="KW-0812">Transmembrane</keyword>
<organism evidence="2 3">
    <name type="scientific">Deinococcus oregonensis</name>
    <dbReference type="NCBI Taxonomy" id="1805970"/>
    <lineage>
        <taxon>Bacteria</taxon>
        <taxon>Thermotogati</taxon>
        <taxon>Deinococcota</taxon>
        <taxon>Deinococci</taxon>
        <taxon>Deinococcales</taxon>
        <taxon>Deinococcaceae</taxon>
        <taxon>Deinococcus</taxon>
    </lineage>
</organism>
<feature type="transmembrane region" description="Helical" evidence="1">
    <location>
        <begin position="70"/>
        <end position="97"/>
    </location>
</feature>
<proteinExistence type="predicted"/>
<evidence type="ECO:0000313" key="3">
    <source>
        <dbReference type="Proteomes" id="UP001589733"/>
    </source>
</evidence>
<evidence type="ECO:0000313" key="2">
    <source>
        <dbReference type="EMBL" id="MFB9993045.1"/>
    </source>
</evidence>
<accession>A0ABV6AZX9</accession>
<dbReference type="EMBL" id="JBHLYR010000044">
    <property type="protein sequence ID" value="MFB9993045.1"/>
    <property type="molecule type" value="Genomic_DNA"/>
</dbReference>
<name>A0ABV6AZX9_9DEIO</name>
<feature type="transmembrane region" description="Helical" evidence="1">
    <location>
        <begin position="103"/>
        <end position="123"/>
    </location>
</feature>
<protein>
    <submittedName>
        <fullName evidence="2">Uncharacterized protein</fullName>
    </submittedName>
</protein>
<dbReference type="RefSeq" id="WP_380011081.1">
    <property type="nucleotide sequence ID" value="NZ_JBHLYR010000044.1"/>
</dbReference>
<reference evidence="2 3" key="1">
    <citation type="submission" date="2024-09" db="EMBL/GenBank/DDBJ databases">
        <authorList>
            <person name="Sun Q."/>
            <person name="Mori K."/>
        </authorList>
    </citation>
    <scope>NUCLEOTIDE SEQUENCE [LARGE SCALE GENOMIC DNA]</scope>
    <source>
        <strain evidence="2 3">JCM 13503</strain>
    </source>
</reference>
<comment type="caution">
    <text evidence="2">The sequence shown here is derived from an EMBL/GenBank/DDBJ whole genome shotgun (WGS) entry which is preliminary data.</text>
</comment>
<gene>
    <name evidence="2" type="ORF">ACFFLM_13810</name>
</gene>
<dbReference type="Proteomes" id="UP001589733">
    <property type="component" value="Unassembled WGS sequence"/>
</dbReference>
<keyword evidence="3" id="KW-1185">Reference proteome</keyword>
<evidence type="ECO:0000256" key="1">
    <source>
        <dbReference type="SAM" id="Phobius"/>
    </source>
</evidence>
<sequence>MPDLNAATIFTVARTGSRVVRYLIRPAQRPNASAVLMTGGRDPWLPAPSRSAAAKASRARRAGSLLRRTLGLVALIVLGLLGALLVGPLLLLLGIVTASGSDVAGVLLALTLGVAAFGAYWTARRARQILQAPEDTAPPSTLEMAGAAASDEAALLATLRLHERTLPAPARTALHATAIATRDALRVTAHDQALGRDTYDAQQAARRDLPELLSTYRAAPPTAAADLELLMQLGHIERRMRAVATERAGQGQRKLEAHGRYLKDKYSLNEDNAELNRTK</sequence>